<feature type="transmembrane region" description="Helical" evidence="8">
    <location>
        <begin position="6"/>
        <end position="28"/>
    </location>
</feature>
<dbReference type="GO" id="GO:0046872">
    <property type="term" value="F:metal ion binding"/>
    <property type="evidence" value="ECO:0007669"/>
    <property type="project" value="UniProtKB-KW"/>
</dbReference>
<evidence type="ECO:0000256" key="8">
    <source>
        <dbReference type="SAM" id="Phobius"/>
    </source>
</evidence>
<evidence type="ECO:0000259" key="10">
    <source>
        <dbReference type="Pfam" id="PF26138"/>
    </source>
</evidence>
<dbReference type="Pfam" id="PF13359">
    <property type="entry name" value="DDE_Tnp_4"/>
    <property type="match status" value="1"/>
</dbReference>
<keyword evidence="12" id="KW-1185">Reference proteome</keyword>
<comment type="caution">
    <text evidence="11">The sequence shown here is derived from an EMBL/GenBank/DDBJ whole genome shotgun (WGS) entry which is preliminary data.</text>
</comment>
<comment type="subcellular location">
    <subcellularLocation>
        <location evidence="2">Nucleus</location>
    </subcellularLocation>
</comment>
<keyword evidence="8" id="KW-0472">Membrane</keyword>
<feature type="domain" description="DDE Tnp4" evidence="9">
    <location>
        <begin position="216"/>
        <end position="377"/>
    </location>
</feature>
<organism evidence="11 12">
    <name type="scientific">Stephania yunnanensis</name>
    <dbReference type="NCBI Taxonomy" id="152371"/>
    <lineage>
        <taxon>Eukaryota</taxon>
        <taxon>Viridiplantae</taxon>
        <taxon>Streptophyta</taxon>
        <taxon>Embryophyta</taxon>
        <taxon>Tracheophyta</taxon>
        <taxon>Spermatophyta</taxon>
        <taxon>Magnoliopsida</taxon>
        <taxon>Ranunculales</taxon>
        <taxon>Menispermaceae</taxon>
        <taxon>Menispermoideae</taxon>
        <taxon>Cissampelideae</taxon>
        <taxon>Stephania</taxon>
    </lineage>
</organism>
<keyword evidence="4" id="KW-0540">Nuclease</keyword>
<keyword evidence="5" id="KW-0479">Metal-binding</keyword>
<dbReference type="InterPro" id="IPR058353">
    <property type="entry name" value="DUF8040"/>
</dbReference>
<keyword evidence="8" id="KW-1133">Transmembrane helix</keyword>
<evidence type="ECO:0000256" key="3">
    <source>
        <dbReference type="ARBA" id="ARBA00006958"/>
    </source>
</evidence>
<keyword evidence="7" id="KW-0539">Nucleus</keyword>
<evidence type="ECO:0000313" key="11">
    <source>
        <dbReference type="EMBL" id="KAK9143770.1"/>
    </source>
</evidence>
<evidence type="ECO:0000256" key="2">
    <source>
        <dbReference type="ARBA" id="ARBA00004123"/>
    </source>
</evidence>
<evidence type="ECO:0000256" key="7">
    <source>
        <dbReference type="ARBA" id="ARBA00023242"/>
    </source>
</evidence>
<keyword evidence="8" id="KW-0812">Transmembrane</keyword>
<dbReference type="InterPro" id="IPR045249">
    <property type="entry name" value="HARBI1-like"/>
</dbReference>
<evidence type="ECO:0000256" key="5">
    <source>
        <dbReference type="ARBA" id="ARBA00022723"/>
    </source>
</evidence>
<name>A0AAP0PJL0_9MAGN</name>
<evidence type="ECO:0000259" key="9">
    <source>
        <dbReference type="Pfam" id="PF13359"/>
    </source>
</evidence>
<comment type="similarity">
    <text evidence="3">Belongs to the HARBI1 family.</text>
</comment>
<evidence type="ECO:0000256" key="1">
    <source>
        <dbReference type="ARBA" id="ARBA00001968"/>
    </source>
</evidence>
<evidence type="ECO:0000256" key="6">
    <source>
        <dbReference type="ARBA" id="ARBA00022801"/>
    </source>
</evidence>
<dbReference type="Proteomes" id="UP001420932">
    <property type="component" value="Unassembled WGS sequence"/>
</dbReference>
<sequence length="439" mass="51219">MNLCKLLLVICVCFVLKVFRISFSYMLFMHIWCIMDIEELQRQKMKRLGFIVISGYTTWAIAATHYYKNIYKESCMTSLQTGESWMMEILNGHYARSKNNFRMEKELFIELCNDLELKYGLERSRVSTIEKVGIFVYALAKGASNRDLGERFQRSGETISRSFHEVLEIITGRSNGFKGFARDMIKPTDHTFQSIPSHILHDERYMPYFKDCIGCIDGTHIVACVPEADQMRYRGRKTFTSFNVMAACDFDMCFTFISAGWEGSAHDSRIFLHAINTPSLNFPKPPEGKYYLVDKGYPDRRGYLVPYFKTRYHQNQFENVGPNNAKEVFNRAHSSLRSCIERSFGVLKKRWKILNAMPQFSVQTQIDIIIAAFALHNYIRKNAQDDDLFNIVAQHPDYVPLDELSDVIDDDINHESYRETSQEMKNIRNNIASQLWMMR</sequence>
<proteinExistence type="inferred from homology"/>
<dbReference type="EMBL" id="JBBNAF010000005">
    <property type="protein sequence ID" value="KAK9143770.1"/>
    <property type="molecule type" value="Genomic_DNA"/>
</dbReference>
<dbReference type="PANTHER" id="PTHR22930">
    <property type="match status" value="1"/>
</dbReference>
<feature type="transmembrane region" description="Helical" evidence="8">
    <location>
        <begin position="48"/>
        <end position="67"/>
    </location>
</feature>
<keyword evidence="6" id="KW-0378">Hydrolase</keyword>
<comment type="cofactor">
    <cofactor evidence="1">
        <name>a divalent metal cation</name>
        <dbReference type="ChEBI" id="CHEBI:60240"/>
    </cofactor>
</comment>
<evidence type="ECO:0000313" key="12">
    <source>
        <dbReference type="Proteomes" id="UP001420932"/>
    </source>
</evidence>
<dbReference type="InterPro" id="IPR027806">
    <property type="entry name" value="HARBI1_dom"/>
</dbReference>
<dbReference type="PANTHER" id="PTHR22930:SF228">
    <property type="entry name" value="PROTEIN ALP1-LIKE"/>
    <property type="match status" value="1"/>
</dbReference>
<dbReference type="AlphaFoldDB" id="A0AAP0PJL0"/>
<accession>A0AAP0PJL0</accession>
<dbReference type="GO" id="GO:0004518">
    <property type="term" value="F:nuclease activity"/>
    <property type="evidence" value="ECO:0007669"/>
    <property type="project" value="UniProtKB-KW"/>
</dbReference>
<dbReference type="GO" id="GO:0005634">
    <property type="term" value="C:nucleus"/>
    <property type="evidence" value="ECO:0007669"/>
    <property type="project" value="UniProtKB-SubCell"/>
</dbReference>
<dbReference type="Pfam" id="PF26138">
    <property type="entry name" value="DUF8040"/>
    <property type="match status" value="1"/>
</dbReference>
<protein>
    <recommendedName>
        <fullName evidence="13">DDE Tnp4 domain-containing protein</fullName>
    </recommendedName>
</protein>
<reference evidence="11 12" key="1">
    <citation type="submission" date="2024-01" db="EMBL/GenBank/DDBJ databases">
        <title>Genome assemblies of Stephania.</title>
        <authorList>
            <person name="Yang L."/>
        </authorList>
    </citation>
    <scope>NUCLEOTIDE SEQUENCE [LARGE SCALE GENOMIC DNA]</scope>
    <source>
        <strain evidence="11">YNDBR</strain>
        <tissue evidence="11">Leaf</tissue>
    </source>
</reference>
<feature type="domain" description="DUF8040" evidence="10">
    <location>
        <begin position="77"/>
        <end position="171"/>
    </location>
</feature>
<evidence type="ECO:0008006" key="13">
    <source>
        <dbReference type="Google" id="ProtNLM"/>
    </source>
</evidence>
<dbReference type="GO" id="GO:0016787">
    <property type="term" value="F:hydrolase activity"/>
    <property type="evidence" value="ECO:0007669"/>
    <property type="project" value="UniProtKB-KW"/>
</dbReference>
<evidence type="ECO:0000256" key="4">
    <source>
        <dbReference type="ARBA" id="ARBA00022722"/>
    </source>
</evidence>
<gene>
    <name evidence="11" type="ORF">Syun_013170</name>
</gene>